<proteinExistence type="predicted"/>
<evidence type="ECO:0000256" key="1">
    <source>
        <dbReference type="SAM" id="MobiDB-lite"/>
    </source>
</evidence>
<dbReference type="OrthoDB" id="3245799at2"/>
<gene>
    <name evidence="2" type="ORF">SAMN06264365_10632</name>
</gene>
<dbReference type="EMBL" id="FZNR01000006">
    <property type="protein sequence ID" value="SNR82770.1"/>
    <property type="molecule type" value="Genomic_DNA"/>
</dbReference>
<evidence type="ECO:0000313" key="3">
    <source>
        <dbReference type="Proteomes" id="UP000198415"/>
    </source>
</evidence>
<name>A0A238ZHS2_9ACTN</name>
<keyword evidence="3" id="KW-1185">Reference proteome</keyword>
<dbReference type="Proteomes" id="UP000198415">
    <property type="component" value="Unassembled WGS sequence"/>
</dbReference>
<feature type="region of interest" description="Disordered" evidence="1">
    <location>
        <begin position="377"/>
        <end position="418"/>
    </location>
</feature>
<accession>A0A238ZHS2</accession>
<evidence type="ECO:0008006" key="4">
    <source>
        <dbReference type="Google" id="ProtNLM"/>
    </source>
</evidence>
<organism evidence="2 3">
    <name type="scientific">Actinoplanes regularis</name>
    <dbReference type="NCBI Taxonomy" id="52697"/>
    <lineage>
        <taxon>Bacteria</taxon>
        <taxon>Bacillati</taxon>
        <taxon>Actinomycetota</taxon>
        <taxon>Actinomycetes</taxon>
        <taxon>Micromonosporales</taxon>
        <taxon>Micromonosporaceae</taxon>
        <taxon>Actinoplanes</taxon>
    </lineage>
</organism>
<dbReference type="AlphaFoldDB" id="A0A238ZHS2"/>
<sequence length="862" mass="91352">MSISWDAILVRAGDAAAVTELLLATPERERRAFGPELLARVKALSDADLWQAHPRPGPVIALAAIGCLPSPAQAATVLGRRWVREWPCIPVPEFLTIARARQLDWLGDLGLRLAERVGAGAGGPRAAEWALVDALLVEGGVRPPITRSFVQGWIRTLPEGLTAGLRDSPWLDVALPAVFELDGMGSELPEPGFAEAVVQLIAEGRLDRATILDATIDRQLRGDRPAFLRPFTQLHDRLAPTVDEVAARASDYARLIGSAPSPIAGSAQRALRAADEAGRLDPDVLLAASTEVLTRKEKALVRAQLSWLERVAAREPARSDEIAGTIAIGFEHRSLDVQEWALEAIGHLVSRLSPATRAAILKAAGSLSGALPARATTLLSPRSGTGPPEATPPRPALPGSALLGTHAGEPRAAAMPPPFQRPAELAEEFLALIHDQTAIGWERVLAALVALGSRGDRTAIAEALGPVLTRHTDLLSGYGWSRLLFLGEATRAILDGAEGPMSGRVRWEAVYAGDDASLIHMPDDVLKLRIAEVAQRWTAAPVPILLATPTHVDGSLDAGVLADRLARAETEGWEPWPLDYEQALLRVVVDPAVVPRAERLTSGRGRQFAEWLSTGGLPEPVSTRFEQRGSALIRVVANLDPARSDGPGLILENALCTLSRSPRPGWSGGHDFTPDILAMVLPRNREVAAAWTLPAFAALADQDCRDASLLPLLADAAGPIGPAMALALVYALAARHEPDRFAAVDAFLALAGRPEPFAEAVGAELGALGRDGVIKLPRVAVALADALRAGATTPVWVTLAAALPIMLPAAPRGLPDLLEVATQAAGAVHARTDLPELTAIADRKGGSRLIREARRLREVLGG</sequence>
<evidence type="ECO:0000313" key="2">
    <source>
        <dbReference type="EMBL" id="SNR82770.1"/>
    </source>
</evidence>
<reference evidence="2 3" key="1">
    <citation type="submission" date="2017-06" db="EMBL/GenBank/DDBJ databases">
        <authorList>
            <person name="Kim H.J."/>
            <person name="Triplett B.A."/>
        </authorList>
    </citation>
    <scope>NUCLEOTIDE SEQUENCE [LARGE SCALE GENOMIC DNA]</scope>
    <source>
        <strain evidence="2 3">DSM 43151</strain>
    </source>
</reference>
<protein>
    <recommendedName>
        <fullName evidence="4">Secreted protein</fullName>
    </recommendedName>
</protein>
<dbReference type="RefSeq" id="WP_089294254.1">
    <property type="nucleotide sequence ID" value="NZ_BOMU01000056.1"/>
</dbReference>